<keyword evidence="4" id="KW-1185">Reference proteome</keyword>
<dbReference type="PANTHER" id="PTHR43798:SF33">
    <property type="entry name" value="HYDROLASE, PUTATIVE (AFU_ORTHOLOGUE AFUA_2G14860)-RELATED"/>
    <property type="match status" value="1"/>
</dbReference>
<accession>A0ABX1GDM1</accession>
<keyword evidence="1" id="KW-0472">Membrane</keyword>
<dbReference type="InterPro" id="IPR000073">
    <property type="entry name" value="AB_hydrolase_1"/>
</dbReference>
<dbReference type="RefSeq" id="WP_168449558.1">
    <property type="nucleotide sequence ID" value="NZ_JAAWWK010000002.1"/>
</dbReference>
<keyword evidence="1" id="KW-0812">Transmembrane</keyword>
<comment type="caution">
    <text evidence="3">The sequence shown here is derived from an EMBL/GenBank/DDBJ whole genome shotgun (WGS) entry which is preliminary data.</text>
</comment>
<organism evidence="3 4">
    <name type="scientific">Spongiibacter thalassae</name>
    <dbReference type="NCBI Taxonomy" id="2721624"/>
    <lineage>
        <taxon>Bacteria</taxon>
        <taxon>Pseudomonadati</taxon>
        <taxon>Pseudomonadota</taxon>
        <taxon>Gammaproteobacteria</taxon>
        <taxon>Cellvibrionales</taxon>
        <taxon>Spongiibacteraceae</taxon>
        <taxon>Spongiibacter</taxon>
    </lineage>
</organism>
<dbReference type="InterPro" id="IPR029058">
    <property type="entry name" value="AB_hydrolase_fold"/>
</dbReference>
<dbReference type="Pfam" id="PF00561">
    <property type="entry name" value="Abhydrolase_1"/>
    <property type="match status" value="1"/>
</dbReference>
<evidence type="ECO:0000313" key="4">
    <source>
        <dbReference type="Proteomes" id="UP000765845"/>
    </source>
</evidence>
<dbReference type="Gene3D" id="3.40.50.1820">
    <property type="entry name" value="alpha/beta hydrolase"/>
    <property type="match status" value="1"/>
</dbReference>
<evidence type="ECO:0000259" key="2">
    <source>
        <dbReference type="Pfam" id="PF00561"/>
    </source>
</evidence>
<proteinExistence type="predicted"/>
<dbReference type="SUPFAM" id="SSF53474">
    <property type="entry name" value="alpha/beta-Hydrolases"/>
    <property type="match status" value="1"/>
</dbReference>
<name>A0ABX1GDM1_9GAMM</name>
<evidence type="ECO:0000313" key="3">
    <source>
        <dbReference type="EMBL" id="NKI17026.1"/>
    </source>
</evidence>
<sequence length="331" mass="37073">MPYPDLINLYRKPKESNDVFMNVLILIVMTCIVVPVLLYRLFPLQIAGLLQRMLYSQCGLTSRTISVDGIDWPYLEGGNPDGETMVLVHGFGANKDNWPLYARNLIKDYYIICPDLPGFGDNTADPALSYHTQAQAERLNAFIRALGINRCHLTGNSMGGMITLRYALSFPEQLHTITLFNNAGVSGSNKSELELGVEQGKNLLSISTMEDLDALMTFVVHQPRKIPMPIKKLMYSKAKQREALHQSIFEGLTKELEAAPLEDQLANISVPTLIIWGKHDRLIDVSCTEKLRTAIPRNECIIMEDTGHMPMIERPRESAAAQRQFLQALGG</sequence>
<keyword evidence="1" id="KW-1133">Transmembrane helix</keyword>
<dbReference type="GO" id="GO:0016787">
    <property type="term" value="F:hydrolase activity"/>
    <property type="evidence" value="ECO:0007669"/>
    <property type="project" value="UniProtKB-KW"/>
</dbReference>
<dbReference type="EMBL" id="JAAWWK010000002">
    <property type="protein sequence ID" value="NKI17026.1"/>
    <property type="molecule type" value="Genomic_DNA"/>
</dbReference>
<keyword evidence="3" id="KW-0378">Hydrolase</keyword>
<gene>
    <name evidence="3" type="ORF">HCU74_06275</name>
</gene>
<dbReference type="InterPro" id="IPR000639">
    <property type="entry name" value="Epox_hydrolase-like"/>
</dbReference>
<dbReference type="PANTHER" id="PTHR43798">
    <property type="entry name" value="MONOACYLGLYCEROL LIPASE"/>
    <property type="match status" value="1"/>
</dbReference>
<dbReference type="PRINTS" id="PR00111">
    <property type="entry name" value="ABHYDROLASE"/>
</dbReference>
<dbReference type="InterPro" id="IPR050266">
    <property type="entry name" value="AB_hydrolase_sf"/>
</dbReference>
<protein>
    <submittedName>
        <fullName evidence="3">Alpha/beta hydrolase</fullName>
    </submittedName>
</protein>
<dbReference type="PRINTS" id="PR00412">
    <property type="entry name" value="EPOXHYDRLASE"/>
</dbReference>
<reference evidence="3 4" key="1">
    <citation type="submission" date="2020-04" db="EMBL/GenBank/DDBJ databases">
        <authorList>
            <person name="Yoon J."/>
        </authorList>
    </citation>
    <scope>NUCLEOTIDE SEQUENCE [LARGE SCALE GENOMIC DNA]</scope>
    <source>
        <strain evidence="3 4">KMU-166</strain>
    </source>
</reference>
<dbReference type="Proteomes" id="UP000765845">
    <property type="component" value="Unassembled WGS sequence"/>
</dbReference>
<feature type="domain" description="AB hydrolase-1" evidence="2">
    <location>
        <begin position="84"/>
        <end position="315"/>
    </location>
</feature>
<feature type="transmembrane region" description="Helical" evidence="1">
    <location>
        <begin position="20"/>
        <end position="42"/>
    </location>
</feature>
<evidence type="ECO:0000256" key="1">
    <source>
        <dbReference type="SAM" id="Phobius"/>
    </source>
</evidence>